<evidence type="ECO:0000259" key="1">
    <source>
        <dbReference type="Pfam" id="PF01902"/>
    </source>
</evidence>
<dbReference type="Proteomes" id="UP000288215">
    <property type="component" value="Unassembled WGS sequence"/>
</dbReference>
<reference evidence="2 3" key="1">
    <citation type="submission" date="2018-12" db="EMBL/GenBank/DDBJ databases">
        <title>The complete genome of the methanogenic archaea of the candidate phylum Verstraetearchaeota, obtained from the metagenome of underground thermal water.</title>
        <authorList>
            <person name="Kadnikov V.V."/>
            <person name="Mardanov A.V."/>
            <person name="Beletsky A.V."/>
            <person name="Karnachuk O.V."/>
            <person name="Ravin N.V."/>
        </authorList>
    </citation>
    <scope>NUCLEOTIDE SEQUENCE [LARGE SCALE GENOMIC DNA]</scope>
    <source>
        <strain evidence="2">Ch88</strain>
    </source>
</reference>
<feature type="domain" description="Diphthamide synthase" evidence="1">
    <location>
        <begin position="11"/>
        <end position="216"/>
    </location>
</feature>
<name>A0A3S3S7S0_METS7</name>
<dbReference type="InterPro" id="IPR002761">
    <property type="entry name" value="Diphthami_syn_dom"/>
</dbReference>
<dbReference type="Gene3D" id="3.90.1490.10">
    <property type="entry name" value="putative n-type atp pyrophosphatase, domain 2"/>
    <property type="match status" value="1"/>
</dbReference>
<organism evidence="2 3">
    <name type="scientific">Methanosuratincola subterraneus</name>
    <dbReference type="NCBI Taxonomy" id="2593994"/>
    <lineage>
        <taxon>Archaea</taxon>
        <taxon>Thermoproteota</taxon>
        <taxon>Methanosuratincolia</taxon>
        <taxon>Candidatus Methanomethylicales</taxon>
        <taxon>Candidatus Methanomethylicaceae</taxon>
        <taxon>Candidatus Methanosuratincola (ex Vanwonterghem et al. 2016)</taxon>
    </lineage>
</organism>
<accession>A0A3S3S7S0</accession>
<dbReference type="EMBL" id="RXGA01000003">
    <property type="protein sequence ID" value="RWX73416.1"/>
    <property type="molecule type" value="Genomic_DNA"/>
</dbReference>
<proteinExistence type="predicted"/>
<dbReference type="Gene3D" id="3.40.50.620">
    <property type="entry name" value="HUPs"/>
    <property type="match status" value="1"/>
</dbReference>
<evidence type="ECO:0000313" key="3">
    <source>
        <dbReference type="Proteomes" id="UP000288215"/>
    </source>
</evidence>
<protein>
    <recommendedName>
        <fullName evidence="1">Diphthamide synthase domain-containing protein</fullName>
    </recommendedName>
</protein>
<comment type="caution">
    <text evidence="2">The sequence shown here is derived from an EMBL/GenBank/DDBJ whole genome shotgun (WGS) entry which is preliminary data.</text>
</comment>
<dbReference type="CDD" id="cd01994">
    <property type="entry name" value="AANH_PF0828-like"/>
    <property type="match status" value="1"/>
</dbReference>
<dbReference type="SUPFAM" id="SSF52402">
    <property type="entry name" value="Adenine nucleotide alpha hydrolases-like"/>
    <property type="match status" value="1"/>
</dbReference>
<evidence type="ECO:0000313" key="2">
    <source>
        <dbReference type="EMBL" id="RWX73416.1"/>
    </source>
</evidence>
<gene>
    <name evidence="2" type="ORF">Metus_1390</name>
</gene>
<dbReference type="InterPro" id="IPR014729">
    <property type="entry name" value="Rossmann-like_a/b/a_fold"/>
</dbReference>
<dbReference type="AlphaFoldDB" id="A0A3S3S7S0"/>
<sequence length="218" mass="23662">MPRSHPEVVEAAALFSGKDSMFAILQAERIGLRVRELISMVTTFGQPSPHMENLRALEKAAKSMSKRLRIVDLREGEGMLVGALKDSGANALVAGDVFVEDHVKWLEGVCRRAGMGVVEPLYGMSTKSALEEMLNEGFVVKIIGVDTRLLGEEGLGFTLSRENLGDFLGGIGNADPLGENGEYHTLVLDCPLYSKRLEVRSSTVLQAGSLKYLKVEVA</sequence>
<dbReference type="Pfam" id="PF01902">
    <property type="entry name" value="Diphthami_syn_2"/>
    <property type="match status" value="1"/>
</dbReference>